<keyword evidence="2" id="KW-1185">Reference proteome</keyword>
<accession>A0A879R2Y1</accession>
<reference evidence="1" key="1">
    <citation type="submission" date="2020-09" db="EMBL/GenBank/DDBJ databases">
        <authorList>
            <person name="Zhang D."/>
            <person name="Hatherill J.R."/>
            <person name="Ramirez J.F."/>
            <person name="Edinger B."/>
            <person name="Balarin R."/>
            <person name="Sullivan A."/>
            <person name="Humpal K.M."/>
            <person name="Guseva A."/>
            <person name="Butela K.A."/>
            <person name="Garlena R.A."/>
            <person name="Russell D.A."/>
            <person name="Pope W.H."/>
            <person name="Jacobs-Sera D."/>
            <person name="Hatfull G.F."/>
        </authorList>
    </citation>
    <scope>NUCLEOTIDE SEQUENCE</scope>
</reference>
<proteinExistence type="predicted"/>
<dbReference type="Proteomes" id="UP000664915">
    <property type="component" value="Segment"/>
</dbReference>
<evidence type="ECO:0000313" key="2">
    <source>
        <dbReference type="Proteomes" id="UP000664915"/>
    </source>
</evidence>
<dbReference type="GeneID" id="77946212"/>
<name>A0A879R2Y1_9CAUD</name>
<dbReference type="KEGG" id="vg:77946212"/>
<dbReference type="EMBL" id="MW015081">
    <property type="protein sequence ID" value="QPX48007.1"/>
    <property type="molecule type" value="Genomic_DNA"/>
</dbReference>
<dbReference type="RefSeq" id="YP_010670017.1">
    <property type="nucleotide sequence ID" value="NC_070963.1"/>
</dbReference>
<evidence type="ECO:0000313" key="1">
    <source>
        <dbReference type="EMBL" id="QPX48007.1"/>
    </source>
</evidence>
<organism evidence="1 2">
    <name type="scientific">Synechococcus phage S-SRM01</name>
    <dbReference type="NCBI Taxonomy" id="2781608"/>
    <lineage>
        <taxon>Viruses</taxon>
        <taxon>Duplodnaviria</taxon>
        <taxon>Heunggongvirae</taxon>
        <taxon>Uroviricota</taxon>
        <taxon>Caudoviricetes</taxon>
        <taxon>Pantevenvirales</taxon>
        <taxon>Kyanoviridae</taxon>
        <taxon>Serangoonvirus</taxon>
        <taxon>Serangoonvirus essarone</taxon>
    </lineage>
</organism>
<protein>
    <submittedName>
        <fullName evidence="1">Uncharacterized protein</fullName>
    </submittedName>
</protein>
<sequence length="444" mass="50046">MSIKKSLYDELILESNDRSRSVGLIGGAILFEYFEDVFSPTITAKIKIVDNGNVIASQNNPDGDKQSIYNGLPLRGGERLSLKIAGNSSTNPGLDFSKRVEDYFYVSSITDVISESNRESFTLHLVSREAITNETSRVGKKFKVNSRISDSVENILRDYLKTNKIGKIDKSSNKYGFIGNLRKPFTILVWLASKGVPEKSGSATAGFLFYQTQDGFQFRSIDDLLDQSPKAIYTYTQSQESYDDSNKKLNNDFNILNYYVEKNQNLIEKLRLGTYASQRMFFNPLDFSFSKEADGKFRQSNYVGKTNNLGSQIKLPPLSEGSDLTLGDVPTRIITAVYDVGTLDPATSTDINSDQREYQSQSLMRYNILFTQTLSIIVPSNTNLRAGDIIECKFPKISQSDTKEYDTETSGLYMIKELCHHFDISRSYTSMKLIRDTFGINKKA</sequence>